<reference evidence="5 6" key="2">
    <citation type="submission" date="2018-10" db="EMBL/GenBank/DDBJ databases">
        <authorList>
            <consortium name="Pathogen Informatics"/>
        </authorList>
    </citation>
    <scope>NUCLEOTIDE SEQUENCE [LARGE SCALE GENOMIC DNA]</scope>
</reference>
<dbReference type="Pfam" id="PF15481">
    <property type="entry name" value="CPG4"/>
    <property type="match status" value="1"/>
</dbReference>
<feature type="chain" id="PRO_5043122846" evidence="3">
    <location>
        <begin position="22"/>
        <end position="418"/>
    </location>
</feature>
<feature type="signal peptide" evidence="3">
    <location>
        <begin position="1"/>
        <end position="21"/>
    </location>
</feature>
<evidence type="ECO:0000313" key="7">
    <source>
        <dbReference type="WBParaSite" id="EVEC_0000859401-mRNA-1"/>
    </source>
</evidence>
<keyword evidence="6" id="KW-1185">Reference proteome</keyword>
<dbReference type="STRING" id="51028.A0A0N4VDB7"/>
<keyword evidence="2" id="KW-0812">Transmembrane</keyword>
<protein>
    <submittedName>
        <fullName evidence="7">CPG4 domain-containing protein</fullName>
    </submittedName>
</protein>
<dbReference type="WBParaSite" id="EVEC_0000859401-mRNA-1">
    <property type="protein sequence ID" value="EVEC_0000859401-mRNA-1"/>
    <property type="gene ID" value="EVEC_0000859401"/>
</dbReference>
<dbReference type="EMBL" id="UXUI01009250">
    <property type="protein sequence ID" value="VDD93327.1"/>
    <property type="molecule type" value="Genomic_DNA"/>
</dbReference>
<evidence type="ECO:0000313" key="5">
    <source>
        <dbReference type="EMBL" id="VDD93327.1"/>
    </source>
</evidence>
<dbReference type="PANTHER" id="PTHR37442">
    <property type="entry name" value="F18A1.7 PROTEIN-RELATED"/>
    <property type="match status" value="1"/>
</dbReference>
<accession>A0A0N4VDB7</accession>
<evidence type="ECO:0000256" key="3">
    <source>
        <dbReference type="SAM" id="SignalP"/>
    </source>
</evidence>
<feature type="transmembrane region" description="Helical" evidence="2">
    <location>
        <begin position="394"/>
        <end position="416"/>
    </location>
</feature>
<gene>
    <name evidence="5" type="ORF">EVEC_LOCUS8078</name>
</gene>
<organism evidence="7">
    <name type="scientific">Enterobius vermicularis</name>
    <name type="common">Human pinworm</name>
    <dbReference type="NCBI Taxonomy" id="51028"/>
    <lineage>
        <taxon>Eukaryota</taxon>
        <taxon>Metazoa</taxon>
        <taxon>Ecdysozoa</taxon>
        <taxon>Nematoda</taxon>
        <taxon>Chromadorea</taxon>
        <taxon>Rhabditida</taxon>
        <taxon>Spirurina</taxon>
        <taxon>Oxyuridomorpha</taxon>
        <taxon>Oxyuroidea</taxon>
        <taxon>Oxyuridae</taxon>
        <taxon>Enterobius</taxon>
    </lineage>
</organism>
<dbReference type="InterPro" id="IPR029153">
    <property type="entry name" value="CPG4"/>
</dbReference>
<evidence type="ECO:0000256" key="2">
    <source>
        <dbReference type="SAM" id="Phobius"/>
    </source>
</evidence>
<dbReference type="PANTHER" id="PTHR37442:SF2">
    <property type="entry name" value="CHONDROITIN PROTEOGLYCAN 4"/>
    <property type="match status" value="1"/>
</dbReference>
<evidence type="ECO:0000259" key="4">
    <source>
        <dbReference type="Pfam" id="PF15481"/>
    </source>
</evidence>
<dbReference type="AlphaFoldDB" id="A0A0N4VDB7"/>
<feature type="region of interest" description="Disordered" evidence="1">
    <location>
        <begin position="294"/>
        <end position="315"/>
    </location>
</feature>
<feature type="domain" description="Chondroitin proteoglycan 4" evidence="4">
    <location>
        <begin position="95"/>
        <end position="187"/>
    </location>
</feature>
<keyword evidence="2" id="KW-0472">Membrane</keyword>
<dbReference type="Proteomes" id="UP000274131">
    <property type="component" value="Unassembled WGS sequence"/>
</dbReference>
<keyword evidence="3" id="KW-0732">Signal</keyword>
<keyword evidence="2" id="KW-1133">Transmembrane helix</keyword>
<sequence length="418" mass="46855">MWWHKWFTLFLLLDFPIIVQSKVPFAIVDFVINAVTEDKTDILFAEKLVPRSPLDRNTLIGNGQALTNKTEEEVKIGTTRSSEMLYVKGIHVPDCARGCTAQLFATLDVAVKSGNNFERFNNVCDRFNETVVCLANLKHCGSFELFETLSSGMAYMCIEQREAFTAVIECIDQNAAEIKDGCAKTCNAQGIFTGWAVYAALRDAKLITPQIGKVPSKEVLVRPIAVGSESVVLSPLSNFAKLMLPDECGFLTSAAALGPLRIDKKLDEDLRRTYNGHHKIKEFKYILPNSTVTNEKPNPFTKELSRQKSSPLEDDNFDRDELWRTAMESRSFQILYQVVEDFTSKSDKDFVMSETIRKETVALNPGTMKYMHSSGDARVIYIPICILIANIIPFIAYISYLILSGVALIAFAGLLIRE</sequence>
<evidence type="ECO:0000256" key="1">
    <source>
        <dbReference type="SAM" id="MobiDB-lite"/>
    </source>
</evidence>
<reference evidence="7" key="1">
    <citation type="submission" date="2017-02" db="UniProtKB">
        <authorList>
            <consortium name="WormBaseParasite"/>
        </authorList>
    </citation>
    <scope>IDENTIFICATION</scope>
</reference>
<dbReference type="InterPro" id="IPR053123">
    <property type="entry name" value="CPG4-like"/>
</dbReference>
<name>A0A0N4VDB7_ENTVE</name>
<proteinExistence type="predicted"/>
<evidence type="ECO:0000313" key="6">
    <source>
        <dbReference type="Proteomes" id="UP000274131"/>
    </source>
</evidence>
<dbReference type="OrthoDB" id="5854862at2759"/>